<dbReference type="Proteomes" id="UP000824241">
    <property type="component" value="Unassembled WGS sequence"/>
</dbReference>
<dbReference type="Gene3D" id="3.10.310.30">
    <property type="match status" value="1"/>
</dbReference>
<dbReference type="InterPro" id="IPR051319">
    <property type="entry name" value="Oligoribo/pAp-PDE_c-di-AMP_PDE"/>
</dbReference>
<accession>A0A9D1DY15</accession>
<dbReference type="GO" id="GO:0003676">
    <property type="term" value="F:nucleic acid binding"/>
    <property type="evidence" value="ECO:0007669"/>
    <property type="project" value="InterPro"/>
</dbReference>
<name>A0A9D1DY15_9FIRM</name>
<dbReference type="InterPro" id="IPR001667">
    <property type="entry name" value="DDH_dom"/>
</dbReference>
<evidence type="ECO:0000259" key="1">
    <source>
        <dbReference type="Pfam" id="PF01368"/>
    </source>
</evidence>
<comment type="caution">
    <text evidence="3">The sequence shown here is derived from an EMBL/GenBank/DDBJ whole genome shotgun (WGS) entry which is preliminary data.</text>
</comment>
<feature type="domain" description="DDH" evidence="1">
    <location>
        <begin position="17"/>
        <end position="154"/>
    </location>
</feature>
<proteinExistence type="predicted"/>
<dbReference type="Pfam" id="PF02272">
    <property type="entry name" value="DHHA1"/>
    <property type="match status" value="1"/>
</dbReference>
<protein>
    <submittedName>
        <fullName evidence="3">DHH family phosphoesterase</fullName>
    </submittedName>
</protein>
<dbReference type="EMBL" id="DVHA01000183">
    <property type="protein sequence ID" value="HIR61053.1"/>
    <property type="molecule type" value="Genomic_DNA"/>
</dbReference>
<evidence type="ECO:0000313" key="3">
    <source>
        <dbReference type="EMBL" id="HIR61053.1"/>
    </source>
</evidence>
<dbReference type="AlphaFoldDB" id="A0A9D1DY15"/>
<dbReference type="InterPro" id="IPR038763">
    <property type="entry name" value="DHH_sf"/>
</dbReference>
<organism evidence="3 4">
    <name type="scientific">Candidatus Faecivivens stercoravium</name>
    <dbReference type="NCBI Taxonomy" id="2840803"/>
    <lineage>
        <taxon>Bacteria</taxon>
        <taxon>Bacillati</taxon>
        <taxon>Bacillota</taxon>
        <taxon>Clostridia</taxon>
        <taxon>Eubacteriales</taxon>
        <taxon>Oscillospiraceae</taxon>
        <taxon>Oscillospiraceae incertae sedis</taxon>
        <taxon>Candidatus Faecivivens</taxon>
    </lineage>
</organism>
<dbReference type="InterPro" id="IPR003156">
    <property type="entry name" value="DHHA1_dom"/>
</dbReference>
<gene>
    <name evidence="3" type="ORF">IAB37_05710</name>
</gene>
<dbReference type="Gene3D" id="3.90.1640.10">
    <property type="entry name" value="inorganic pyrophosphatase (n-terminal core)"/>
    <property type="match status" value="1"/>
</dbReference>
<dbReference type="Pfam" id="PF01368">
    <property type="entry name" value="DHH"/>
    <property type="match status" value="1"/>
</dbReference>
<evidence type="ECO:0000313" key="4">
    <source>
        <dbReference type="Proteomes" id="UP000824241"/>
    </source>
</evidence>
<evidence type="ECO:0000259" key="2">
    <source>
        <dbReference type="Pfam" id="PF02272"/>
    </source>
</evidence>
<reference evidence="3" key="2">
    <citation type="journal article" date="2021" name="PeerJ">
        <title>Extensive microbial diversity within the chicken gut microbiome revealed by metagenomics and culture.</title>
        <authorList>
            <person name="Gilroy R."/>
            <person name="Ravi A."/>
            <person name="Getino M."/>
            <person name="Pursley I."/>
            <person name="Horton D.L."/>
            <person name="Alikhan N.F."/>
            <person name="Baker D."/>
            <person name="Gharbi K."/>
            <person name="Hall N."/>
            <person name="Watson M."/>
            <person name="Adriaenssens E.M."/>
            <person name="Foster-Nyarko E."/>
            <person name="Jarju S."/>
            <person name="Secka A."/>
            <person name="Antonio M."/>
            <person name="Oren A."/>
            <person name="Chaudhuri R.R."/>
            <person name="La Ragione R."/>
            <person name="Hildebrand F."/>
            <person name="Pallen M.J."/>
        </authorList>
    </citation>
    <scope>NUCLEOTIDE SEQUENCE</scope>
    <source>
        <strain evidence="3">CHK189-12415</strain>
    </source>
</reference>
<sequence length="320" mass="35060">MLTKTEAAQKLLALDDVLILCHRNPDGDTLGSGFALARALLNKGRRARVFCHDAVPEKFAYMVPEMPDFEPKTVISVDVADFALFGERTEAQIARYGPVALAIDHHPSHRQFAEELYLEGDSASCCEIIWGLLKERKDEWQLDAAIASCLYTGVATDTGCFKFSNTSPRTHRTAAELMELGADYVSINKVMFDTKTFEDLKLERLALDRLWMSADGKVAVMTITKELMDEAGVDETGLDAITALPRKIEGVEVGITLKQRGESEFKVSVRTGETTSASDICAHFGGGGHARAAGCQFEGLSPEEIREKMVKAAYGEMGRG</sequence>
<dbReference type="PANTHER" id="PTHR47618">
    <property type="entry name" value="BIFUNCTIONAL OLIGORIBONUCLEASE AND PAP PHOSPHATASE NRNA"/>
    <property type="match status" value="1"/>
</dbReference>
<dbReference type="PANTHER" id="PTHR47618:SF1">
    <property type="entry name" value="BIFUNCTIONAL OLIGORIBONUCLEASE AND PAP PHOSPHATASE NRNA"/>
    <property type="match status" value="1"/>
</dbReference>
<dbReference type="SUPFAM" id="SSF64182">
    <property type="entry name" value="DHH phosphoesterases"/>
    <property type="match status" value="1"/>
</dbReference>
<reference evidence="3" key="1">
    <citation type="submission" date="2020-10" db="EMBL/GenBank/DDBJ databases">
        <authorList>
            <person name="Gilroy R."/>
        </authorList>
    </citation>
    <scope>NUCLEOTIDE SEQUENCE</scope>
    <source>
        <strain evidence="3">CHK189-12415</strain>
    </source>
</reference>
<feature type="domain" description="DHHA1" evidence="2">
    <location>
        <begin position="216"/>
        <end position="309"/>
    </location>
</feature>